<organism evidence="1 2">
    <name type="scientific">Marinomonas hwangdonensis</name>
    <dbReference type="NCBI Taxonomy" id="1053647"/>
    <lineage>
        <taxon>Bacteria</taxon>
        <taxon>Pseudomonadati</taxon>
        <taxon>Pseudomonadota</taxon>
        <taxon>Gammaproteobacteria</taxon>
        <taxon>Oceanospirillales</taxon>
        <taxon>Oceanospirillaceae</taxon>
        <taxon>Marinomonas</taxon>
    </lineage>
</organism>
<dbReference type="OrthoDB" id="122670at2"/>
<keyword evidence="2" id="KW-1185">Reference proteome</keyword>
<dbReference type="EMBL" id="RIZG01000001">
    <property type="protein sequence ID" value="RNF52648.1"/>
    <property type="molecule type" value="Genomic_DNA"/>
</dbReference>
<dbReference type="RefSeq" id="WP_123093991.1">
    <property type="nucleotide sequence ID" value="NZ_RIZG01000001.1"/>
</dbReference>
<accession>A0A3M8Q990</accession>
<comment type="caution">
    <text evidence="1">The sequence shown here is derived from an EMBL/GenBank/DDBJ whole genome shotgun (WGS) entry which is preliminary data.</text>
</comment>
<reference evidence="1 2" key="1">
    <citation type="journal article" date="2012" name="Int. J. Syst. Evol. Microbiol.">
        <title>Marinomonas hwangdonensis sp. nov., isolated from seawater.</title>
        <authorList>
            <person name="Jung Y.T."/>
            <person name="Oh T.K."/>
            <person name="Yoon J.H."/>
        </authorList>
    </citation>
    <scope>NUCLEOTIDE SEQUENCE [LARGE SCALE GENOMIC DNA]</scope>
    <source>
        <strain evidence="1 2">HDW-15</strain>
    </source>
</reference>
<evidence type="ECO:0000313" key="2">
    <source>
        <dbReference type="Proteomes" id="UP000280507"/>
    </source>
</evidence>
<dbReference type="AlphaFoldDB" id="A0A3M8Q990"/>
<dbReference type="InterPro" id="IPR025427">
    <property type="entry name" value="DUF4160"/>
</dbReference>
<protein>
    <submittedName>
        <fullName evidence="1">DUF4160 domain-containing protein</fullName>
    </submittedName>
</protein>
<evidence type="ECO:0000313" key="1">
    <source>
        <dbReference type="EMBL" id="RNF52648.1"/>
    </source>
</evidence>
<sequence length="89" mass="10428">MPTISMFYGIIVRMYYFDNQKHQSPHIHVHYQDCEAVIDIREGFVLEGSLPKPKQKLVDAWVEIHKDELMADWLLAINGESVFKIDPLK</sequence>
<gene>
    <name evidence="1" type="ORF">EBI00_00555</name>
</gene>
<proteinExistence type="predicted"/>
<dbReference type="Pfam" id="PF13711">
    <property type="entry name" value="DUF4160"/>
    <property type="match status" value="1"/>
</dbReference>
<name>A0A3M8Q990_9GAMM</name>
<dbReference type="Proteomes" id="UP000280507">
    <property type="component" value="Unassembled WGS sequence"/>
</dbReference>